<dbReference type="GO" id="GO:0046872">
    <property type="term" value="F:metal ion binding"/>
    <property type="evidence" value="ECO:0007669"/>
    <property type="project" value="UniProtKB-KW"/>
</dbReference>
<dbReference type="EMBL" id="DS985244">
    <property type="protein sequence ID" value="EDV25265.1"/>
    <property type="molecule type" value="Genomic_DNA"/>
</dbReference>
<evidence type="ECO:0000256" key="3">
    <source>
        <dbReference type="ARBA" id="ARBA00004496"/>
    </source>
</evidence>
<dbReference type="CDD" id="cd07509">
    <property type="entry name" value="HAD_PPase"/>
    <property type="match status" value="1"/>
</dbReference>
<comment type="subcellular location">
    <subcellularLocation>
        <location evidence="3">Cytoplasm</location>
    </subcellularLocation>
    <subcellularLocation>
        <location evidence="2">Nucleus</location>
    </subcellularLocation>
</comment>
<dbReference type="InterPro" id="IPR023214">
    <property type="entry name" value="HAD_sf"/>
</dbReference>
<dbReference type="InterPro" id="IPR036412">
    <property type="entry name" value="HAD-like_sf"/>
</dbReference>
<name>B3RU17_TRIAD</name>
<dbReference type="PhylomeDB" id="B3RU17"/>
<evidence type="ECO:0000256" key="10">
    <source>
        <dbReference type="ARBA" id="ARBA00023242"/>
    </source>
</evidence>
<evidence type="ECO:0000256" key="13">
    <source>
        <dbReference type="ARBA" id="ARBA00039666"/>
    </source>
</evidence>
<evidence type="ECO:0000256" key="9">
    <source>
        <dbReference type="ARBA" id="ARBA00022842"/>
    </source>
</evidence>
<dbReference type="GO" id="GO:0016791">
    <property type="term" value="F:phosphatase activity"/>
    <property type="evidence" value="ECO:0000318"/>
    <property type="project" value="GO_Central"/>
</dbReference>
<comment type="catalytic activity">
    <reaction evidence="14">
        <text>diphosphate + H2O = 2 phosphate + H(+)</text>
        <dbReference type="Rhea" id="RHEA:24576"/>
        <dbReference type="ChEBI" id="CHEBI:15377"/>
        <dbReference type="ChEBI" id="CHEBI:15378"/>
        <dbReference type="ChEBI" id="CHEBI:33019"/>
        <dbReference type="ChEBI" id="CHEBI:43474"/>
        <dbReference type="EC" id="3.6.1.1"/>
    </reaction>
</comment>
<dbReference type="PANTHER" id="PTHR19288:SF46">
    <property type="entry name" value="HALOACID DEHALOGENASE-LIKE HYDROLASE DOMAIN-CONTAINING PROTEIN 2"/>
    <property type="match status" value="1"/>
</dbReference>
<dbReference type="GO" id="GO:0004427">
    <property type="term" value="F:inorganic diphosphate phosphatase activity"/>
    <property type="evidence" value="ECO:0007669"/>
    <property type="project" value="UniProtKB-EC"/>
</dbReference>
<dbReference type="RefSeq" id="XP_002111298.1">
    <property type="nucleotide sequence ID" value="XM_002111262.1"/>
</dbReference>
<keyword evidence="10" id="KW-0539">Nucleus</keyword>
<dbReference type="GO" id="GO:0005634">
    <property type="term" value="C:nucleus"/>
    <property type="evidence" value="ECO:0007669"/>
    <property type="project" value="UniProtKB-SubCell"/>
</dbReference>
<comment type="function">
    <text evidence="11">Phosphatase that hydrolyzes imidodiphosphate, 3-phosphohistidine and 6-phospholysine. Has broad substrate specificity and can also hydrolyze inorganic diphosphate, but with lower efficiency.</text>
</comment>
<dbReference type="Gene3D" id="3.40.50.1000">
    <property type="entry name" value="HAD superfamily/HAD-like"/>
    <property type="match status" value="2"/>
</dbReference>
<dbReference type="CTD" id="6752971"/>
<comment type="similarity">
    <text evidence="4">Belongs to the HAD-like hydrolase superfamily.</text>
</comment>
<evidence type="ECO:0000256" key="11">
    <source>
        <dbReference type="ARBA" id="ARBA00037258"/>
    </source>
</evidence>
<evidence type="ECO:0000313" key="16">
    <source>
        <dbReference type="Proteomes" id="UP000009022"/>
    </source>
</evidence>
<protein>
    <recommendedName>
        <fullName evidence="13">Haloacid dehalogenase-like hydrolase domain-containing protein 2</fullName>
        <ecNumber evidence="5">3.6.1.1</ecNumber>
    </recommendedName>
    <alternativeName>
        <fullName evidence="12">Phospholysine phosphohistidine inorganic pyrophosphate phosphatase</fullName>
    </alternativeName>
</protein>
<organism evidence="15 16">
    <name type="scientific">Trichoplax adhaerens</name>
    <name type="common">Trichoplax reptans</name>
    <dbReference type="NCBI Taxonomy" id="10228"/>
    <lineage>
        <taxon>Eukaryota</taxon>
        <taxon>Metazoa</taxon>
        <taxon>Placozoa</taxon>
        <taxon>Uniplacotomia</taxon>
        <taxon>Trichoplacea</taxon>
        <taxon>Trichoplacidae</taxon>
        <taxon>Trichoplax</taxon>
    </lineage>
</organism>
<gene>
    <name evidence="15" type="ORF">TRIADDRAFT_24696</name>
</gene>
<evidence type="ECO:0000256" key="5">
    <source>
        <dbReference type="ARBA" id="ARBA00012146"/>
    </source>
</evidence>
<dbReference type="PANTHER" id="PTHR19288">
    <property type="entry name" value="4-NITROPHENYLPHOSPHATASE-RELATED"/>
    <property type="match status" value="1"/>
</dbReference>
<dbReference type="Pfam" id="PF13242">
    <property type="entry name" value="Hydrolase_like"/>
    <property type="match status" value="1"/>
</dbReference>
<dbReference type="KEGG" id="tad:TRIADDRAFT_24696"/>
<dbReference type="GO" id="GO:0005737">
    <property type="term" value="C:cytoplasm"/>
    <property type="evidence" value="ECO:0000318"/>
    <property type="project" value="GO_Central"/>
</dbReference>
<evidence type="ECO:0000256" key="4">
    <source>
        <dbReference type="ARBA" id="ARBA00007958"/>
    </source>
</evidence>
<comment type="cofactor">
    <cofactor evidence="1">
        <name>Mg(2+)</name>
        <dbReference type="ChEBI" id="CHEBI:18420"/>
    </cofactor>
</comment>
<keyword evidence="9" id="KW-0460">Magnesium</keyword>
<dbReference type="EC" id="3.6.1.1" evidence="5"/>
<evidence type="ECO:0000256" key="14">
    <source>
        <dbReference type="ARBA" id="ARBA00047820"/>
    </source>
</evidence>
<dbReference type="InParanoid" id="B3RU17"/>
<evidence type="ECO:0000256" key="1">
    <source>
        <dbReference type="ARBA" id="ARBA00001946"/>
    </source>
</evidence>
<evidence type="ECO:0000256" key="2">
    <source>
        <dbReference type="ARBA" id="ARBA00004123"/>
    </source>
</evidence>
<dbReference type="InterPro" id="IPR006355">
    <property type="entry name" value="LHPP/HDHD2"/>
</dbReference>
<dbReference type="OrthoDB" id="426235at2759"/>
<dbReference type="FunCoup" id="B3RU17">
    <property type="interactions" value="1062"/>
</dbReference>
<accession>B3RU17</accession>
<dbReference type="NCBIfam" id="TIGR01460">
    <property type="entry name" value="HAD-SF-IIA"/>
    <property type="match status" value="1"/>
</dbReference>
<proteinExistence type="inferred from homology"/>
<sequence length="258" mass="28133">MAAGKRISCILIDLSGTLHVENQVIAGSIEALDRLRRTNLKLRFVTNTTKESKRLLVDRLNNLGFGVRTEEIFTSLTAAKIMVLKNNIRPMLMLQPEAREDFQDVPTSNPNGVLVGLSPDSFNYQTMNEAFRILGNAGSLIAVHKGRYYKTLEGLSLGPGPFVSALEYATGVEAKVVGKPQSNFFQSALESVDGLADETIMIGDDIRDDIGGAQAIGMRGILVKTGKYREGDESAHGIKPFAVCDKFVDAVDMIIELL</sequence>
<dbReference type="HOGENOM" id="CLU_043473_4_0_1"/>
<evidence type="ECO:0000256" key="6">
    <source>
        <dbReference type="ARBA" id="ARBA00022490"/>
    </source>
</evidence>
<dbReference type="Proteomes" id="UP000009022">
    <property type="component" value="Unassembled WGS sequence"/>
</dbReference>
<evidence type="ECO:0000256" key="8">
    <source>
        <dbReference type="ARBA" id="ARBA00022801"/>
    </source>
</evidence>
<keyword evidence="8" id="KW-0378">Hydrolase</keyword>
<dbReference type="NCBIfam" id="TIGR01458">
    <property type="entry name" value="HAD-SF-IIA-hyp3"/>
    <property type="match status" value="1"/>
</dbReference>
<evidence type="ECO:0000256" key="12">
    <source>
        <dbReference type="ARBA" id="ARBA00039357"/>
    </source>
</evidence>
<evidence type="ECO:0000313" key="15">
    <source>
        <dbReference type="EMBL" id="EDV25265.1"/>
    </source>
</evidence>
<dbReference type="eggNOG" id="KOG3040">
    <property type="taxonomic scope" value="Eukaryota"/>
</dbReference>
<evidence type="ECO:0000256" key="7">
    <source>
        <dbReference type="ARBA" id="ARBA00022723"/>
    </source>
</evidence>
<keyword evidence="16" id="KW-1185">Reference proteome</keyword>
<dbReference type="InterPro" id="IPR006357">
    <property type="entry name" value="HAD-SF_hydro_IIA"/>
</dbReference>
<dbReference type="GeneID" id="6752971"/>
<dbReference type="STRING" id="10228.B3RU17"/>
<dbReference type="SUPFAM" id="SSF56784">
    <property type="entry name" value="HAD-like"/>
    <property type="match status" value="1"/>
</dbReference>
<dbReference type="Pfam" id="PF13344">
    <property type="entry name" value="Hydrolase_6"/>
    <property type="match status" value="1"/>
</dbReference>
<reference evidence="15 16" key="1">
    <citation type="journal article" date="2008" name="Nature">
        <title>The Trichoplax genome and the nature of placozoans.</title>
        <authorList>
            <person name="Srivastava M."/>
            <person name="Begovic E."/>
            <person name="Chapman J."/>
            <person name="Putnam N.H."/>
            <person name="Hellsten U."/>
            <person name="Kawashima T."/>
            <person name="Kuo A."/>
            <person name="Mitros T."/>
            <person name="Salamov A."/>
            <person name="Carpenter M.L."/>
            <person name="Signorovitch A.Y."/>
            <person name="Moreno M.A."/>
            <person name="Kamm K."/>
            <person name="Grimwood J."/>
            <person name="Schmutz J."/>
            <person name="Shapiro H."/>
            <person name="Grigoriev I.V."/>
            <person name="Buss L.W."/>
            <person name="Schierwater B."/>
            <person name="Dellaporta S.L."/>
            <person name="Rokhsar D.S."/>
        </authorList>
    </citation>
    <scope>NUCLEOTIDE SEQUENCE [LARGE SCALE GENOMIC DNA]</scope>
    <source>
        <strain evidence="15 16">Grell-BS-1999</strain>
    </source>
</reference>
<dbReference type="AlphaFoldDB" id="B3RU17"/>
<keyword evidence="6" id="KW-0963">Cytoplasm</keyword>
<keyword evidence="7" id="KW-0479">Metal-binding</keyword>
<dbReference type="OMA" id="RKPIESW"/>
<dbReference type="FunFam" id="3.40.50.1000:FF:000051">
    <property type="entry name" value="Phospholysine phosphohistidine inorganic pyrophosphate phosphatase"/>
    <property type="match status" value="1"/>
</dbReference>